<evidence type="ECO:0000313" key="1">
    <source>
        <dbReference type="EMBL" id="SVA34347.1"/>
    </source>
</evidence>
<dbReference type="AlphaFoldDB" id="A0A381V3X3"/>
<dbReference type="Pfam" id="PF17957">
    <property type="entry name" value="Big_7"/>
    <property type="match status" value="4"/>
</dbReference>
<accession>A0A381V3X3</accession>
<protein>
    <submittedName>
        <fullName evidence="1">Uncharacterized protein</fullName>
    </submittedName>
</protein>
<feature type="non-terminal residue" evidence="1">
    <location>
        <position position="1"/>
    </location>
</feature>
<dbReference type="InterPro" id="IPR013783">
    <property type="entry name" value="Ig-like_fold"/>
</dbReference>
<organism evidence="1">
    <name type="scientific">marine metagenome</name>
    <dbReference type="NCBI Taxonomy" id="408172"/>
    <lineage>
        <taxon>unclassified sequences</taxon>
        <taxon>metagenomes</taxon>
        <taxon>ecological metagenomes</taxon>
    </lineage>
</organism>
<reference evidence="1" key="1">
    <citation type="submission" date="2018-05" db="EMBL/GenBank/DDBJ databases">
        <authorList>
            <person name="Lanie J.A."/>
            <person name="Ng W.-L."/>
            <person name="Kazmierczak K.M."/>
            <person name="Andrzejewski T.M."/>
            <person name="Davidsen T.M."/>
            <person name="Wayne K.J."/>
            <person name="Tettelin H."/>
            <person name="Glass J.I."/>
            <person name="Rusch D."/>
            <person name="Podicherti R."/>
            <person name="Tsui H.-C.T."/>
            <person name="Winkler M.E."/>
        </authorList>
    </citation>
    <scope>NUCLEOTIDE SEQUENCE</scope>
</reference>
<sequence>VSYYVNNVLQGYVLEPPYIFPWNTLLYLDDHYSIYVIVRDMSNNLTTVPPVNVIIDNNLQNDVTPPTGSIVSPPAGLTVSGSVDIIISASDNRAMDQVAFSIDGTYIISDDEAPYHYSWDTTLEEEDTEHTISVVLIDLAGNESPLNPISVFVDNDPAGDITPPIVLITNPVAGQDLTGTVSIEVLAEDDFGMDRVEFFINGDSVHTDTSDPFDYIWDTETVTDDMDHIIAVVGFDLDGNATLAPPIAVYVDNFDNIPPTGQIQNPVAGQTVTGTITIEISATDNIGVEHVNLSIDGIPRDTLTTFPYTYEWDTTSETDDEDHVISIIVSDSSDNITYVPPVSVFVNNIIDDITPPVASISNPLSGQTVSGTVSFTVQAVDDFGVDNVEFFIDGESIGTDDTESYQIEWDTTPLENDSQHTLSAYVTDNAGHTTIVQPILVTISN</sequence>
<dbReference type="EMBL" id="UINC01007632">
    <property type="protein sequence ID" value="SVA34347.1"/>
    <property type="molecule type" value="Genomic_DNA"/>
</dbReference>
<proteinExistence type="predicted"/>
<gene>
    <name evidence="1" type="ORF">METZ01_LOCUS87201</name>
</gene>
<name>A0A381V3X3_9ZZZZ</name>
<dbReference type="Gene3D" id="2.60.40.10">
    <property type="entry name" value="Immunoglobulins"/>
    <property type="match status" value="5"/>
</dbReference>